<dbReference type="EMBL" id="GGEC01069158">
    <property type="protein sequence ID" value="MBX49642.1"/>
    <property type="molecule type" value="Transcribed_RNA"/>
</dbReference>
<protein>
    <submittedName>
        <fullName evidence="1">Uncharacterized protein</fullName>
    </submittedName>
</protein>
<organism evidence="1">
    <name type="scientific">Rhizophora mucronata</name>
    <name type="common">Asiatic mangrove</name>
    <dbReference type="NCBI Taxonomy" id="61149"/>
    <lineage>
        <taxon>Eukaryota</taxon>
        <taxon>Viridiplantae</taxon>
        <taxon>Streptophyta</taxon>
        <taxon>Embryophyta</taxon>
        <taxon>Tracheophyta</taxon>
        <taxon>Spermatophyta</taxon>
        <taxon>Magnoliopsida</taxon>
        <taxon>eudicotyledons</taxon>
        <taxon>Gunneridae</taxon>
        <taxon>Pentapetalae</taxon>
        <taxon>rosids</taxon>
        <taxon>fabids</taxon>
        <taxon>Malpighiales</taxon>
        <taxon>Rhizophoraceae</taxon>
        <taxon>Rhizophora</taxon>
    </lineage>
</organism>
<evidence type="ECO:0000313" key="1">
    <source>
        <dbReference type="EMBL" id="MBX49642.1"/>
    </source>
</evidence>
<reference evidence="1" key="1">
    <citation type="submission" date="2018-02" db="EMBL/GenBank/DDBJ databases">
        <title>Rhizophora mucronata_Transcriptome.</title>
        <authorList>
            <person name="Meera S.P."/>
            <person name="Sreeshan A."/>
            <person name="Augustine A."/>
        </authorList>
    </citation>
    <scope>NUCLEOTIDE SEQUENCE</scope>
    <source>
        <tissue evidence="1">Leaf</tissue>
    </source>
</reference>
<proteinExistence type="predicted"/>
<name>A0A2P2P4I2_RHIMU</name>
<sequence>MGVIKNLNTQALWLHDTEC</sequence>
<accession>A0A2P2P4I2</accession>
<dbReference type="AlphaFoldDB" id="A0A2P2P4I2"/>